<evidence type="ECO:0000313" key="1">
    <source>
        <dbReference type="EMBL" id="RDW14973.1"/>
    </source>
</evidence>
<reference evidence="2" key="1">
    <citation type="submission" date="2017-11" db="EMBL/GenBank/DDBJ databases">
        <authorList>
            <person name="Zhu W."/>
        </authorList>
    </citation>
    <scope>NUCLEOTIDE SEQUENCE [LARGE SCALE GENOMIC DNA]</scope>
    <source>
        <strain evidence="2">CAU 1051</strain>
    </source>
</reference>
<dbReference type="EMBL" id="PIOD01000030">
    <property type="protein sequence ID" value="RDW14973.1"/>
    <property type="molecule type" value="Genomic_DNA"/>
</dbReference>
<sequence length="129" mass="14702">MKSITKKRTKAYFIDLAISTAVTAGIEYFMRKKVKNEAVHALVTPTLVTWSLEYAQQRKSSQTIGYKTMGLALKNEDDSVLTPNQIIKRMTYRDTFSTFDYFKKQKAFEVEDGAILPHDQVAGTVVREV</sequence>
<gene>
    <name evidence="1" type="ORF">CWR45_19095</name>
</gene>
<comment type="caution">
    <text evidence="1">The sequence shown here is derived from an EMBL/GenBank/DDBJ whole genome shotgun (WGS) entry which is preliminary data.</text>
</comment>
<keyword evidence="2" id="KW-1185">Reference proteome</keyword>
<dbReference type="Proteomes" id="UP000256520">
    <property type="component" value="Unassembled WGS sequence"/>
</dbReference>
<accession>A0A3D8PFX1</accession>
<proteinExistence type="predicted"/>
<protein>
    <submittedName>
        <fullName evidence="1">RDD family protein</fullName>
    </submittedName>
</protein>
<name>A0A3D8PFX1_9BACI</name>
<evidence type="ECO:0000313" key="2">
    <source>
        <dbReference type="Proteomes" id="UP000256520"/>
    </source>
</evidence>
<dbReference type="AlphaFoldDB" id="A0A3D8PFX1"/>
<dbReference type="RefSeq" id="WP_115751435.1">
    <property type="nucleotide sequence ID" value="NZ_PIOD01000030.1"/>
</dbReference>
<organism evidence="1 2">
    <name type="scientific">Oceanobacillus chungangensis</name>
    <dbReference type="NCBI Taxonomy" id="1229152"/>
    <lineage>
        <taxon>Bacteria</taxon>
        <taxon>Bacillati</taxon>
        <taxon>Bacillota</taxon>
        <taxon>Bacilli</taxon>
        <taxon>Bacillales</taxon>
        <taxon>Bacillaceae</taxon>
        <taxon>Oceanobacillus</taxon>
    </lineage>
</organism>
<dbReference type="OrthoDB" id="2354892at2"/>